<dbReference type="Pfam" id="PF00795">
    <property type="entry name" value="CN_hydrolase"/>
    <property type="match status" value="1"/>
</dbReference>
<evidence type="ECO:0000313" key="4">
    <source>
        <dbReference type="Proteomes" id="UP000305948"/>
    </source>
</evidence>
<feature type="domain" description="CN hydrolase" evidence="2">
    <location>
        <begin position="5"/>
        <end position="298"/>
    </location>
</feature>
<dbReference type="SUPFAM" id="SSF56317">
    <property type="entry name" value="Carbon-nitrogen hydrolase"/>
    <property type="match status" value="1"/>
</dbReference>
<organism evidence="3 4">
    <name type="scientific">Heliocybe sulcata</name>
    <dbReference type="NCBI Taxonomy" id="5364"/>
    <lineage>
        <taxon>Eukaryota</taxon>
        <taxon>Fungi</taxon>
        <taxon>Dikarya</taxon>
        <taxon>Basidiomycota</taxon>
        <taxon>Agaricomycotina</taxon>
        <taxon>Agaricomycetes</taxon>
        <taxon>Gloeophyllales</taxon>
        <taxon>Gloeophyllaceae</taxon>
        <taxon>Heliocybe</taxon>
    </lineage>
</organism>
<dbReference type="PROSITE" id="PS50263">
    <property type="entry name" value="CN_HYDROLASE"/>
    <property type="match status" value="1"/>
</dbReference>
<dbReference type="AlphaFoldDB" id="A0A5C3MXH4"/>
<name>A0A5C3MXH4_9AGAM</name>
<dbReference type="InterPro" id="IPR050345">
    <property type="entry name" value="Aliph_Amidase/BUP"/>
</dbReference>
<reference evidence="3 4" key="1">
    <citation type="journal article" date="2019" name="Nat. Ecol. Evol.">
        <title>Megaphylogeny resolves global patterns of mushroom evolution.</title>
        <authorList>
            <person name="Varga T."/>
            <person name="Krizsan K."/>
            <person name="Foldi C."/>
            <person name="Dima B."/>
            <person name="Sanchez-Garcia M."/>
            <person name="Sanchez-Ramirez S."/>
            <person name="Szollosi G.J."/>
            <person name="Szarkandi J.G."/>
            <person name="Papp V."/>
            <person name="Albert L."/>
            <person name="Andreopoulos W."/>
            <person name="Angelini C."/>
            <person name="Antonin V."/>
            <person name="Barry K.W."/>
            <person name="Bougher N.L."/>
            <person name="Buchanan P."/>
            <person name="Buyck B."/>
            <person name="Bense V."/>
            <person name="Catcheside P."/>
            <person name="Chovatia M."/>
            <person name="Cooper J."/>
            <person name="Damon W."/>
            <person name="Desjardin D."/>
            <person name="Finy P."/>
            <person name="Geml J."/>
            <person name="Haridas S."/>
            <person name="Hughes K."/>
            <person name="Justo A."/>
            <person name="Karasinski D."/>
            <person name="Kautmanova I."/>
            <person name="Kiss B."/>
            <person name="Kocsube S."/>
            <person name="Kotiranta H."/>
            <person name="LaButti K.M."/>
            <person name="Lechner B.E."/>
            <person name="Liimatainen K."/>
            <person name="Lipzen A."/>
            <person name="Lukacs Z."/>
            <person name="Mihaltcheva S."/>
            <person name="Morgado L.N."/>
            <person name="Niskanen T."/>
            <person name="Noordeloos M.E."/>
            <person name="Ohm R.A."/>
            <person name="Ortiz-Santana B."/>
            <person name="Ovrebo C."/>
            <person name="Racz N."/>
            <person name="Riley R."/>
            <person name="Savchenko A."/>
            <person name="Shiryaev A."/>
            <person name="Soop K."/>
            <person name="Spirin V."/>
            <person name="Szebenyi C."/>
            <person name="Tomsovsky M."/>
            <person name="Tulloss R.E."/>
            <person name="Uehling J."/>
            <person name="Grigoriev I.V."/>
            <person name="Vagvolgyi C."/>
            <person name="Papp T."/>
            <person name="Martin F.M."/>
            <person name="Miettinen O."/>
            <person name="Hibbett D.S."/>
            <person name="Nagy L.G."/>
        </authorList>
    </citation>
    <scope>NUCLEOTIDE SEQUENCE [LARGE SCALE GENOMIC DNA]</scope>
    <source>
        <strain evidence="3 4">OMC1185</strain>
    </source>
</reference>
<dbReference type="InterPro" id="IPR003010">
    <property type="entry name" value="C-N_Hydrolase"/>
</dbReference>
<proteinExistence type="predicted"/>
<sequence length="341" mass="38099">MPRIIRLAAAQLGAIHNTDSRSHVVGRMLALLESAASQKVQVVLFPELAFTTFFPRYIIHDEQELEAWYEHGDVTTNAETRPLFDKAKELKIDISVGYAEATEDGRHFNSCIYFSGREGRVLSKYRKVHLPGTAEPYDDPDAVNHLEKRYFTPGDLGFQAFRVPGLEAGVPSGERGEPIFGMMICNDRRWAESWRVLGLQGVEVVFCGFNTPAFAPHTRNSLDKDPEQSERMALFHHKLVMQAHSYTNATYSVSAARSGYDDGKYKLIGGSCIVDPEGVVLAETQTLEDELIVADCDLELCRQGKGKTFAFEKHRRTEHYGRIVAQTGVIEPPRIGAHGQA</sequence>
<protein>
    <submittedName>
        <fullName evidence="3">Carbon-nitrogen hydrolase</fullName>
    </submittedName>
</protein>
<evidence type="ECO:0000256" key="1">
    <source>
        <dbReference type="ARBA" id="ARBA00022801"/>
    </source>
</evidence>
<dbReference type="PANTHER" id="PTHR43674:SF12">
    <property type="entry name" value="NITRILASE C965.09-RELATED"/>
    <property type="match status" value="1"/>
</dbReference>
<dbReference type="Gene3D" id="3.60.110.10">
    <property type="entry name" value="Carbon-nitrogen hydrolase"/>
    <property type="match status" value="1"/>
</dbReference>
<accession>A0A5C3MXH4</accession>
<dbReference type="GO" id="GO:0016811">
    <property type="term" value="F:hydrolase activity, acting on carbon-nitrogen (but not peptide) bonds, in linear amides"/>
    <property type="evidence" value="ECO:0007669"/>
    <property type="project" value="TreeGrafter"/>
</dbReference>
<gene>
    <name evidence="3" type="ORF">OE88DRAFT_1662085</name>
</gene>
<dbReference type="InterPro" id="IPR036526">
    <property type="entry name" value="C-N_Hydrolase_sf"/>
</dbReference>
<dbReference type="OrthoDB" id="10250282at2759"/>
<dbReference type="EMBL" id="ML213515">
    <property type="protein sequence ID" value="TFK49565.1"/>
    <property type="molecule type" value="Genomic_DNA"/>
</dbReference>
<keyword evidence="4" id="KW-1185">Reference proteome</keyword>
<dbReference type="Proteomes" id="UP000305948">
    <property type="component" value="Unassembled WGS sequence"/>
</dbReference>
<dbReference type="CDD" id="cd07569">
    <property type="entry name" value="DCase"/>
    <property type="match status" value="1"/>
</dbReference>
<evidence type="ECO:0000313" key="3">
    <source>
        <dbReference type="EMBL" id="TFK49565.1"/>
    </source>
</evidence>
<evidence type="ECO:0000259" key="2">
    <source>
        <dbReference type="PROSITE" id="PS50263"/>
    </source>
</evidence>
<dbReference type="PANTHER" id="PTHR43674">
    <property type="entry name" value="NITRILASE C965.09-RELATED"/>
    <property type="match status" value="1"/>
</dbReference>
<keyword evidence="1 3" id="KW-0378">Hydrolase</keyword>
<dbReference type="STRING" id="5364.A0A5C3MXH4"/>